<dbReference type="EMBL" id="CP000268">
    <property type="protein sequence ID" value="ABD72077.1"/>
    <property type="molecule type" value="Genomic_DNA"/>
</dbReference>
<gene>
    <name evidence="1" type="ordered locus">Rfer_4391</name>
</gene>
<geneLocation type="plasmid" evidence="2">
    <name>pDSM15236</name>
</geneLocation>
<evidence type="ECO:0000313" key="2">
    <source>
        <dbReference type="Proteomes" id="UP000008332"/>
    </source>
</evidence>
<keyword evidence="1" id="KW-0614">Plasmid</keyword>
<accession>Q21Q68</accession>
<dbReference type="HOGENOM" id="CLU_924017_0_0_4"/>
<protein>
    <submittedName>
        <fullName evidence="1">Uncharacterized protein</fullName>
    </submittedName>
</protein>
<dbReference type="AlphaFoldDB" id="Q21Q68"/>
<evidence type="ECO:0000313" key="1">
    <source>
        <dbReference type="EMBL" id="ABD72077.1"/>
    </source>
</evidence>
<name>Q21Q68_ALBFT</name>
<sequence length="301" mass="29073">MEDLTRRRLLELMVGVGCVTPMETMAATWKQVSANAGGGQTWKPIPYTGPAGTNWKKLGAAGAVTINLVISANVYAYNIKNEALATGWNGTTPAICTVTINSGVVVGSVSYLTHSFDTGPGWPLGSTISIVNGGYIAGKGGDGGTGGDSAMNTGLSGGSPGGPAMNLQWPVTITNAAGYIYSGGGGGGGGMGSPDIGSGGHGGAGGCGGAGFGYGAGGWYGYDDWLGGLTRRGGQVAGGGLLNGGGGAGLGVTGNWNGGGGGGASGGPADSWPGGHGLAITTNGHAITWASGNTRVYGGVV</sequence>
<reference evidence="2" key="1">
    <citation type="submission" date="2006-02" db="EMBL/GenBank/DDBJ databases">
        <title>Complete sequence of plasmid 1 of Rhodoferax ferrireducens DSM 15236.</title>
        <authorList>
            <person name="Copeland A."/>
            <person name="Lucas S."/>
            <person name="Lapidus A."/>
            <person name="Barry K."/>
            <person name="Detter J.C."/>
            <person name="Glavina del Rio T."/>
            <person name="Hammon N."/>
            <person name="Israni S."/>
            <person name="Pitluck S."/>
            <person name="Brettin T."/>
            <person name="Bruce D."/>
            <person name="Han C."/>
            <person name="Tapia R."/>
            <person name="Gilna P."/>
            <person name="Kiss H."/>
            <person name="Schmutz J."/>
            <person name="Larimer F."/>
            <person name="Land M."/>
            <person name="Kyrpides N."/>
            <person name="Ivanova N."/>
            <person name="Richardson P."/>
        </authorList>
    </citation>
    <scope>NUCLEOTIDE SEQUENCE [LARGE SCALE GENOMIC DNA]</scope>
    <source>
        <strain evidence="2">ATCC BAA-621 / DSM 15236 / T118</strain>
        <plasmid evidence="2">Plasmid pDSM15236</plasmid>
    </source>
</reference>
<dbReference type="Proteomes" id="UP000008332">
    <property type="component" value="Plasmid unnamed1"/>
</dbReference>
<keyword evidence="2" id="KW-1185">Reference proteome</keyword>
<organism evidence="1 2">
    <name type="scientific">Albidiferax ferrireducens (strain ATCC BAA-621 / DSM 15236 / T118)</name>
    <name type="common">Rhodoferax ferrireducens</name>
    <dbReference type="NCBI Taxonomy" id="338969"/>
    <lineage>
        <taxon>Bacteria</taxon>
        <taxon>Pseudomonadati</taxon>
        <taxon>Pseudomonadota</taxon>
        <taxon>Betaproteobacteria</taxon>
        <taxon>Burkholderiales</taxon>
        <taxon>Comamonadaceae</taxon>
        <taxon>Rhodoferax</taxon>
    </lineage>
</organism>
<proteinExistence type="predicted"/>
<dbReference type="KEGG" id="rfr:Rfer_4391"/>